<evidence type="ECO:0000256" key="2">
    <source>
        <dbReference type="ARBA" id="ARBA00022515"/>
    </source>
</evidence>
<dbReference type="InterPro" id="IPR037068">
    <property type="entry name" value="DNA_primase_core_N_sf"/>
</dbReference>
<dbReference type="InterPro" id="IPR013264">
    <property type="entry name" value="DNAG_N"/>
</dbReference>
<dbReference type="PANTHER" id="PTHR30313">
    <property type="entry name" value="DNA PRIMASE"/>
    <property type="match status" value="1"/>
</dbReference>
<evidence type="ECO:0000256" key="5">
    <source>
        <dbReference type="ARBA" id="ARBA00022705"/>
    </source>
</evidence>
<evidence type="ECO:0000256" key="11">
    <source>
        <dbReference type="ARBA" id="ARBA00023163"/>
    </source>
</evidence>
<sequence length="567" mass="62827">MIKQEVIEQVRTQTDIVQLVGDYVPLKKAGRYYKGLCPFHSERTPSFHVNQERQTYHCFGCGTGGTAINFVMVTEKLEFPEAVRFLAKRLGITVETEQASGRNQALYSICDQVCQFFEQQLPKTPAAVAYVEKRGLSAETVLRFRLGFAPAGNILRGQAKRRGWSEDLLVEAGLLRAVEGYGMGGGGQRPEGLVDWFHGRLMFPIFSLSGKVIAFGGRVLDDSEPKYLNSPETAVFRKGDSLYGVFQAKGYIREQIPILVEGNFDMLSLVNAGINNVVAPLGTAFTASQAQLLRRYNARITVCFDGDSAGRKAARRVTEVLLAAGIEPQVALLPDATDPDSYVRQSGKEKLLELLAGGQDWVEFVLAGRDLSRVAEQRAVLGELVGLLRLIGDDTTRELYANRIADRFRVSKTVLLRSAGQQKSGATRAGAIRGVEEKLLGSAIQTQELARIARDLGLADLLQDEKLRPIARLAADHCEDSGFNAGLVLGLIGDDDMRRLVSAWTFDDVPTPGEFQERVRRFRADWLHRRLKEADARGDDAAVEDLQKERSKLLQEVAKERSTRHEE</sequence>
<keyword evidence="1 12" id="KW-0240">DNA-directed RNA polymerase</keyword>
<dbReference type="Proteomes" id="UP000779900">
    <property type="component" value="Unassembled WGS sequence"/>
</dbReference>
<dbReference type="EMBL" id="VGIR01000042">
    <property type="protein sequence ID" value="MBM3331738.1"/>
    <property type="molecule type" value="Genomic_DNA"/>
</dbReference>
<dbReference type="SUPFAM" id="SSF56731">
    <property type="entry name" value="DNA primase core"/>
    <property type="match status" value="1"/>
</dbReference>
<dbReference type="Gene3D" id="3.40.1360.10">
    <property type="match status" value="1"/>
</dbReference>
<reference evidence="14" key="1">
    <citation type="submission" date="2019-03" db="EMBL/GenBank/DDBJ databases">
        <title>Lake Tanganyika Metagenome-Assembled Genomes (MAGs).</title>
        <authorList>
            <person name="Tran P."/>
        </authorList>
    </citation>
    <scope>NUCLEOTIDE SEQUENCE</scope>
    <source>
        <strain evidence="14">K_DeepCast_150m_m2_040</strain>
    </source>
</reference>
<dbReference type="PROSITE" id="PS50880">
    <property type="entry name" value="TOPRIM"/>
    <property type="match status" value="1"/>
</dbReference>
<keyword evidence="11 12" id="KW-0804">Transcription</keyword>
<keyword evidence="5 12" id="KW-0235">DNA replication</keyword>
<dbReference type="EC" id="2.7.7.101" evidence="12"/>
<evidence type="ECO:0000256" key="9">
    <source>
        <dbReference type="ARBA" id="ARBA00022842"/>
    </source>
</evidence>
<comment type="cofactor">
    <cofactor evidence="12">
        <name>Zn(2+)</name>
        <dbReference type="ChEBI" id="CHEBI:29105"/>
    </cofactor>
    <text evidence="12">Binds 1 zinc ion per monomer.</text>
</comment>
<keyword evidence="7 12" id="KW-0863">Zinc-finger</keyword>
<dbReference type="CDD" id="cd03364">
    <property type="entry name" value="TOPRIM_DnaG_primases"/>
    <property type="match status" value="1"/>
</dbReference>
<name>A0A938BUA5_UNCW3</name>
<comment type="catalytic activity">
    <reaction evidence="12">
        <text>ssDNA + n NTP = ssDNA/pppN(pN)n-1 hybrid + (n-1) diphosphate.</text>
        <dbReference type="EC" id="2.7.7.101"/>
    </reaction>
</comment>
<dbReference type="InterPro" id="IPR034151">
    <property type="entry name" value="TOPRIM_DnaG_bac"/>
</dbReference>
<evidence type="ECO:0000259" key="13">
    <source>
        <dbReference type="PROSITE" id="PS50880"/>
    </source>
</evidence>
<feature type="domain" description="Toprim" evidence="13">
    <location>
        <begin position="255"/>
        <end position="336"/>
    </location>
</feature>
<dbReference type="Pfam" id="PF13155">
    <property type="entry name" value="Toprim_2"/>
    <property type="match status" value="1"/>
</dbReference>
<proteinExistence type="inferred from homology"/>
<evidence type="ECO:0000256" key="8">
    <source>
        <dbReference type="ARBA" id="ARBA00022833"/>
    </source>
</evidence>
<protein>
    <recommendedName>
        <fullName evidence="12">DNA primase</fullName>
        <ecNumber evidence="12">2.7.7.101</ecNumber>
    </recommendedName>
</protein>
<keyword evidence="4 12" id="KW-0548">Nucleotidyltransferase</keyword>
<dbReference type="Gene3D" id="3.90.580.10">
    <property type="entry name" value="Zinc finger, CHC2-type domain"/>
    <property type="match status" value="1"/>
</dbReference>
<evidence type="ECO:0000256" key="1">
    <source>
        <dbReference type="ARBA" id="ARBA00022478"/>
    </source>
</evidence>
<dbReference type="GO" id="GO:1990077">
    <property type="term" value="C:primosome complex"/>
    <property type="evidence" value="ECO:0007669"/>
    <property type="project" value="UniProtKB-KW"/>
</dbReference>
<dbReference type="GO" id="GO:0008270">
    <property type="term" value="F:zinc ion binding"/>
    <property type="evidence" value="ECO:0007669"/>
    <property type="project" value="UniProtKB-UniRule"/>
</dbReference>
<dbReference type="Gene3D" id="3.90.980.10">
    <property type="entry name" value="DNA primase, catalytic core, N-terminal domain"/>
    <property type="match status" value="1"/>
</dbReference>
<dbReference type="AlphaFoldDB" id="A0A938BUA5"/>
<evidence type="ECO:0000256" key="3">
    <source>
        <dbReference type="ARBA" id="ARBA00022679"/>
    </source>
</evidence>
<evidence type="ECO:0000256" key="4">
    <source>
        <dbReference type="ARBA" id="ARBA00022695"/>
    </source>
</evidence>
<evidence type="ECO:0000256" key="7">
    <source>
        <dbReference type="ARBA" id="ARBA00022771"/>
    </source>
</evidence>
<dbReference type="SMART" id="SM00400">
    <property type="entry name" value="ZnF_CHCC"/>
    <property type="match status" value="1"/>
</dbReference>
<evidence type="ECO:0000313" key="14">
    <source>
        <dbReference type="EMBL" id="MBM3331738.1"/>
    </source>
</evidence>
<keyword evidence="9" id="KW-0460">Magnesium</keyword>
<dbReference type="InterPro" id="IPR030846">
    <property type="entry name" value="DnaG_bac"/>
</dbReference>
<dbReference type="SMART" id="SM00493">
    <property type="entry name" value="TOPRIM"/>
    <property type="match status" value="1"/>
</dbReference>
<evidence type="ECO:0000256" key="10">
    <source>
        <dbReference type="ARBA" id="ARBA00023125"/>
    </source>
</evidence>
<gene>
    <name evidence="12" type="primary">dnaG</name>
    <name evidence="14" type="ORF">FJY68_07810</name>
</gene>
<accession>A0A938BUA5</accession>
<keyword evidence="10 12" id="KW-0238">DNA-binding</keyword>
<dbReference type="HAMAP" id="MF_00974">
    <property type="entry name" value="DNA_primase_DnaG"/>
    <property type="match status" value="1"/>
</dbReference>
<dbReference type="PANTHER" id="PTHR30313:SF2">
    <property type="entry name" value="DNA PRIMASE"/>
    <property type="match status" value="1"/>
</dbReference>
<keyword evidence="8 12" id="KW-0862">Zinc</keyword>
<dbReference type="SUPFAM" id="SSF57783">
    <property type="entry name" value="Zinc beta-ribbon"/>
    <property type="match status" value="1"/>
</dbReference>
<dbReference type="InterPro" id="IPR050219">
    <property type="entry name" value="DnaG_primase"/>
</dbReference>
<dbReference type="InterPro" id="IPR006171">
    <property type="entry name" value="TOPRIM_dom"/>
</dbReference>
<dbReference type="Pfam" id="PF10410">
    <property type="entry name" value="DnaB_bind"/>
    <property type="match status" value="1"/>
</dbReference>
<organism evidence="14 15">
    <name type="scientific">candidate division WOR-3 bacterium</name>
    <dbReference type="NCBI Taxonomy" id="2052148"/>
    <lineage>
        <taxon>Bacteria</taxon>
        <taxon>Bacteria division WOR-3</taxon>
    </lineage>
</organism>
<feature type="zinc finger region" description="CHC2-type" evidence="12">
    <location>
        <begin position="37"/>
        <end position="61"/>
    </location>
</feature>
<keyword evidence="6 12" id="KW-0479">Metal-binding</keyword>
<dbReference type="InterPro" id="IPR002694">
    <property type="entry name" value="Znf_CHC2"/>
</dbReference>
<evidence type="ECO:0000313" key="15">
    <source>
        <dbReference type="Proteomes" id="UP000779900"/>
    </source>
</evidence>
<dbReference type="GO" id="GO:0003677">
    <property type="term" value="F:DNA binding"/>
    <property type="evidence" value="ECO:0007669"/>
    <property type="project" value="UniProtKB-KW"/>
</dbReference>
<dbReference type="Pfam" id="PF08275">
    <property type="entry name" value="DNAG_N"/>
    <property type="match status" value="1"/>
</dbReference>
<dbReference type="InterPro" id="IPR006295">
    <property type="entry name" value="DNA_primase_DnaG"/>
</dbReference>
<dbReference type="InterPro" id="IPR036977">
    <property type="entry name" value="DNA_primase_Znf_CHC2"/>
</dbReference>
<comment type="function">
    <text evidence="12">RNA polymerase that catalyzes the synthesis of short RNA molecules used as primers for DNA polymerase during DNA replication.</text>
</comment>
<keyword evidence="3 12" id="KW-0808">Transferase</keyword>
<dbReference type="Pfam" id="PF01807">
    <property type="entry name" value="Zn_ribbon_DnaG"/>
    <property type="match status" value="1"/>
</dbReference>
<comment type="caution">
    <text evidence="14">The sequence shown here is derived from an EMBL/GenBank/DDBJ whole genome shotgun (WGS) entry which is preliminary data.</text>
</comment>
<evidence type="ECO:0000256" key="6">
    <source>
        <dbReference type="ARBA" id="ARBA00022723"/>
    </source>
</evidence>
<comment type="subunit">
    <text evidence="12">Monomer. Interacts with DnaB.</text>
</comment>
<dbReference type="GO" id="GO:0006269">
    <property type="term" value="P:DNA replication, synthesis of primer"/>
    <property type="evidence" value="ECO:0007669"/>
    <property type="project" value="UniProtKB-UniRule"/>
</dbReference>
<dbReference type="FunFam" id="3.90.580.10:FF:000001">
    <property type="entry name" value="DNA primase"/>
    <property type="match status" value="1"/>
</dbReference>
<dbReference type="GO" id="GO:0000428">
    <property type="term" value="C:DNA-directed RNA polymerase complex"/>
    <property type="evidence" value="ECO:0007669"/>
    <property type="project" value="UniProtKB-KW"/>
</dbReference>
<evidence type="ECO:0000256" key="12">
    <source>
        <dbReference type="HAMAP-Rule" id="MF_00974"/>
    </source>
</evidence>
<dbReference type="InterPro" id="IPR019475">
    <property type="entry name" value="DNA_primase_DnaB-bd"/>
</dbReference>
<keyword evidence="2 12" id="KW-0639">Primosome</keyword>
<dbReference type="GO" id="GO:0005737">
    <property type="term" value="C:cytoplasm"/>
    <property type="evidence" value="ECO:0007669"/>
    <property type="project" value="TreeGrafter"/>
</dbReference>
<dbReference type="GO" id="GO:0003899">
    <property type="term" value="F:DNA-directed RNA polymerase activity"/>
    <property type="evidence" value="ECO:0007669"/>
    <property type="project" value="UniProtKB-UniRule"/>
</dbReference>
<comment type="similarity">
    <text evidence="12">Belongs to the DnaG primase family.</text>
</comment>
<dbReference type="NCBIfam" id="TIGR01391">
    <property type="entry name" value="dnaG"/>
    <property type="match status" value="1"/>
</dbReference>
<comment type="domain">
    <text evidence="12">Contains an N-terminal zinc-binding domain, a central core domain that contains the primase activity, and a C-terminal DnaB-binding domain.</text>
</comment>